<dbReference type="PANTHER" id="PTHR37850">
    <property type="entry name" value="STRU PROTEIN"/>
    <property type="match status" value="1"/>
</dbReference>
<dbReference type="PANTHER" id="PTHR37850:SF2">
    <property type="entry name" value="SAF DOMAIN PROTEIN"/>
    <property type="match status" value="1"/>
</dbReference>
<evidence type="ECO:0000313" key="2">
    <source>
        <dbReference type="EMBL" id="GCF94672.1"/>
    </source>
</evidence>
<name>A0A4P5PG93_9ENTE</name>
<dbReference type="InterPro" id="IPR013974">
    <property type="entry name" value="SAF"/>
</dbReference>
<dbReference type="AlphaFoldDB" id="A0A4P5PG93"/>
<keyword evidence="3" id="KW-1185">Reference proteome</keyword>
<dbReference type="Proteomes" id="UP000290567">
    <property type="component" value="Unassembled WGS sequence"/>
</dbReference>
<dbReference type="Pfam" id="PF08666">
    <property type="entry name" value="SAF"/>
    <property type="match status" value="1"/>
</dbReference>
<organism evidence="2 3">
    <name type="scientific">Enterococcus florum</name>
    <dbReference type="NCBI Taxonomy" id="2480627"/>
    <lineage>
        <taxon>Bacteria</taxon>
        <taxon>Bacillati</taxon>
        <taxon>Bacillota</taxon>
        <taxon>Bacilli</taxon>
        <taxon>Lactobacillales</taxon>
        <taxon>Enterococcaceae</taxon>
        <taxon>Enterococcus</taxon>
    </lineage>
</organism>
<feature type="domain" description="SAF" evidence="1">
    <location>
        <begin position="365"/>
        <end position="430"/>
    </location>
</feature>
<protein>
    <recommendedName>
        <fullName evidence="1">SAF domain-containing protein</fullName>
    </recommendedName>
</protein>
<dbReference type="SUPFAM" id="SSF51735">
    <property type="entry name" value="NAD(P)-binding Rossmann-fold domains"/>
    <property type="match status" value="1"/>
</dbReference>
<evidence type="ECO:0000313" key="3">
    <source>
        <dbReference type="Proteomes" id="UP000290567"/>
    </source>
</evidence>
<sequence>MLLVSVDNHFFDAILRNVKHMPTVLANDKNDGGFKMTLYGKLLEREKNGAPIKVGVIGAGQMGFGMISQISTIPGMIVAGISDINLDAANRAADAYNASANQKVDILISQNFKDIIHSDKVEIIVDATGVPEAGAQISLESLMAKKHLVLLNVEIDITIGPLMKKMYDATDLIYTGSDGDEPAATMQMYEFAKSMGMEVLVAGKGKNNKLMVHANPDTAAEKAKAQVMSPKILASFQDGTKTMGEMNLLSNAMGFVPDVVGMHGISADLDGTVKHLDLKENGGVLSKFGVVEYVDGIAPGIFCIVKGQNEGVAHEMNYLMKKGDRDHHILYRPFHLCSLETPITIARAVLEQDTAIVPMGAPVSETVCVAKKDIKAGEKIDGIGGFCVRGVLETHEDMKKNANIPIGLIAGAVAKKDIKDGAFLTMDDVELDESTTVYKLRKLQDETFA</sequence>
<dbReference type="EMBL" id="BJCC01000022">
    <property type="protein sequence ID" value="GCF94672.1"/>
    <property type="molecule type" value="Genomic_DNA"/>
</dbReference>
<evidence type="ECO:0000259" key="1">
    <source>
        <dbReference type="SMART" id="SM00858"/>
    </source>
</evidence>
<accession>A0A4P5PG93</accession>
<dbReference type="CDD" id="cd11616">
    <property type="entry name" value="SAF_DH_OX_like"/>
    <property type="match status" value="1"/>
</dbReference>
<dbReference type="InterPro" id="IPR048423">
    <property type="entry name" value="DRL_cat"/>
</dbReference>
<comment type="caution">
    <text evidence="2">The sequence shown here is derived from an EMBL/GenBank/DDBJ whole genome shotgun (WGS) entry which is preliminary data.</text>
</comment>
<dbReference type="SMART" id="SM00858">
    <property type="entry name" value="SAF"/>
    <property type="match status" value="1"/>
</dbReference>
<proteinExistence type="predicted"/>
<dbReference type="Pfam" id="PF21135">
    <property type="entry name" value="DRL_cat"/>
    <property type="match status" value="1"/>
</dbReference>
<dbReference type="InterPro" id="IPR036291">
    <property type="entry name" value="NAD(P)-bd_dom_sf"/>
</dbReference>
<gene>
    <name evidence="2" type="ORF">NRIC_25630</name>
</gene>
<dbReference type="Gene3D" id="3.40.50.720">
    <property type="entry name" value="NAD(P)-binding Rossmann-like Domain"/>
    <property type="match status" value="1"/>
</dbReference>
<reference evidence="3" key="1">
    <citation type="submission" date="2019-02" db="EMBL/GenBank/DDBJ databases">
        <title>Draft genome sequence of Enterococcus sp. Gos25-1.</title>
        <authorList>
            <person name="Tanaka N."/>
            <person name="Shiwa Y."/>
            <person name="Fujita N."/>
        </authorList>
    </citation>
    <scope>NUCLEOTIDE SEQUENCE [LARGE SCALE GENOMIC DNA]</scope>
    <source>
        <strain evidence="3">Gos25-1</strain>
    </source>
</reference>